<feature type="binding site" evidence="7">
    <location>
        <position position="97"/>
    </location>
    <ligand>
        <name>Mg(2+)</name>
        <dbReference type="ChEBI" id="CHEBI:18420"/>
        <label>1</label>
        <note>catalytic</note>
    </ligand>
</feature>
<feature type="binding site" evidence="6">
    <location>
        <position position="74"/>
    </location>
    <ligand>
        <name>Mg(2+)</name>
        <dbReference type="ChEBI" id="CHEBI:18420"/>
        <label>1</label>
    </ligand>
</feature>
<reference evidence="8 9" key="1">
    <citation type="submission" date="2019-09" db="EMBL/GenBank/DDBJ databases">
        <authorList>
            <person name="Chen X.-Y."/>
        </authorList>
    </citation>
    <scope>NUCLEOTIDE SEQUENCE [LARGE SCALE GENOMIC DNA]</scope>
    <source>
        <strain evidence="8 9">NY5</strain>
    </source>
</reference>
<feature type="binding site" evidence="6">
    <location>
        <begin position="96"/>
        <end position="99"/>
    </location>
    <ligand>
        <name>substrate</name>
    </ligand>
</feature>
<dbReference type="InterPro" id="IPR050725">
    <property type="entry name" value="CysQ/Inositol_MonoPase"/>
</dbReference>
<dbReference type="PRINTS" id="PR00377">
    <property type="entry name" value="IMPHPHTASES"/>
</dbReference>
<dbReference type="InterPro" id="IPR020550">
    <property type="entry name" value="Inositol_monophosphatase_CS"/>
</dbReference>
<dbReference type="RefSeq" id="WP_149612587.1">
    <property type="nucleotide sequence ID" value="NZ_VTUX01000009.1"/>
</dbReference>
<evidence type="ECO:0000256" key="5">
    <source>
        <dbReference type="ARBA" id="ARBA00023136"/>
    </source>
</evidence>
<dbReference type="SUPFAM" id="SSF56655">
    <property type="entry name" value="Carbohydrate phosphatase"/>
    <property type="match status" value="1"/>
</dbReference>
<feature type="binding site" evidence="7">
    <location>
        <position position="74"/>
    </location>
    <ligand>
        <name>Mg(2+)</name>
        <dbReference type="ChEBI" id="CHEBI:18420"/>
        <label>1</label>
        <note>catalytic</note>
    </ligand>
</feature>
<feature type="binding site" evidence="6">
    <location>
        <position position="74"/>
    </location>
    <ligand>
        <name>substrate</name>
    </ligand>
</feature>
<dbReference type="PANTHER" id="PTHR43028">
    <property type="entry name" value="3'(2'),5'-BISPHOSPHATE NUCLEOTIDASE 1"/>
    <property type="match status" value="1"/>
</dbReference>
<evidence type="ECO:0000313" key="9">
    <source>
        <dbReference type="Proteomes" id="UP000323708"/>
    </source>
</evidence>
<evidence type="ECO:0000256" key="6">
    <source>
        <dbReference type="HAMAP-Rule" id="MF_02095"/>
    </source>
</evidence>
<feature type="binding site" evidence="7">
    <location>
        <position position="226"/>
    </location>
    <ligand>
        <name>Mg(2+)</name>
        <dbReference type="ChEBI" id="CHEBI:18420"/>
        <label>1</label>
        <note>catalytic</note>
    </ligand>
</feature>
<feature type="binding site" evidence="6">
    <location>
        <position position="226"/>
    </location>
    <ligand>
        <name>substrate</name>
    </ligand>
</feature>
<dbReference type="AlphaFoldDB" id="A0A5B0WP20"/>
<dbReference type="Pfam" id="PF00459">
    <property type="entry name" value="Inositol_P"/>
    <property type="match status" value="1"/>
</dbReference>
<evidence type="ECO:0000256" key="3">
    <source>
        <dbReference type="ARBA" id="ARBA00022519"/>
    </source>
</evidence>
<feature type="binding site" evidence="6">
    <location>
        <position position="94"/>
    </location>
    <ligand>
        <name>Mg(2+)</name>
        <dbReference type="ChEBI" id="CHEBI:18420"/>
        <label>1</label>
    </ligand>
</feature>
<feature type="binding site" evidence="6">
    <location>
        <position position="94"/>
    </location>
    <ligand>
        <name>Mg(2+)</name>
        <dbReference type="ChEBI" id="CHEBI:18420"/>
        <label>2</label>
    </ligand>
</feature>
<keyword evidence="4 6" id="KW-0378">Hydrolase</keyword>
<accession>A0A5B0WP20</accession>
<sequence>MDIASPQLPDLVSPLLTLCQQAGRVICEHYHAPGADEYSAKGDDSPLTRADIASHRLLCEGLSAITPAIPILSEESTEKEAADRRQWPVFWLVDPLDGTKEFLGRTGEFTINIALIVEHRPVLGMIYLPLPELAYVGIPGHSARSFDMKSGEVTELATRPLRDGEPMTILASRRHKGQRLQSCLQWLEEQWDDIHRDNSGSALKFCQLAAGEGDIYPRFSPCCEWDTAAGQALLEAAGGALLGLDGKALTYNRRDTLLSPNFLALADPVHPLWQQLLARVKTSAG</sequence>
<dbReference type="EC" id="3.1.3.7" evidence="6"/>
<keyword evidence="2 6" id="KW-1003">Cell membrane</keyword>
<gene>
    <name evidence="6 8" type="primary">cysQ</name>
    <name evidence="8" type="ORF">F0M18_16595</name>
</gene>
<dbReference type="GO" id="GO:0005886">
    <property type="term" value="C:plasma membrane"/>
    <property type="evidence" value="ECO:0007669"/>
    <property type="project" value="UniProtKB-SubCell"/>
</dbReference>
<dbReference type="GO" id="GO:0008441">
    <property type="term" value="F:3'(2'),5'-bisphosphate nucleotidase activity"/>
    <property type="evidence" value="ECO:0007669"/>
    <property type="project" value="UniProtKB-UniRule"/>
</dbReference>
<feature type="binding site" evidence="6">
    <location>
        <position position="226"/>
    </location>
    <ligand>
        <name>Mg(2+)</name>
        <dbReference type="ChEBI" id="CHEBI:18420"/>
        <label>2</label>
    </ligand>
</feature>
<organism evidence="8 9">
    <name type="scientific">Pseudohalioglobus sediminis</name>
    <dbReference type="NCBI Taxonomy" id="2606449"/>
    <lineage>
        <taxon>Bacteria</taxon>
        <taxon>Pseudomonadati</taxon>
        <taxon>Pseudomonadota</taxon>
        <taxon>Gammaproteobacteria</taxon>
        <taxon>Cellvibrionales</taxon>
        <taxon>Halieaceae</taxon>
        <taxon>Pseudohalioglobus</taxon>
    </lineage>
</organism>
<dbReference type="EMBL" id="VTUX01000009">
    <property type="protein sequence ID" value="KAA1188824.1"/>
    <property type="molecule type" value="Genomic_DNA"/>
</dbReference>
<comment type="subcellular location">
    <subcellularLocation>
        <location evidence="6">Cell inner membrane</location>
        <topology evidence="6">Peripheral membrane protein</topology>
        <orientation evidence="6">Cytoplasmic side</orientation>
    </subcellularLocation>
</comment>
<dbReference type="InterPro" id="IPR006240">
    <property type="entry name" value="CysQ"/>
</dbReference>
<dbReference type="Gene3D" id="3.30.540.10">
    <property type="entry name" value="Fructose-1,6-Bisphosphatase, subunit A, domain 1"/>
    <property type="match status" value="1"/>
</dbReference>
<dbReference type="PANTHER" id="PTHR43028:SF5">
    <property type="entry name" value="3'(2'),5'-BISPHOSPHATE NUCLEOTIDASE 1"/>
    <property type="match status" value="1"/>
</dbReference>
<comment type="similarity">
    <text evidence="1 6">Belongs to the inositol monophosphatase superfamily. CysQ family.</text>
</comment>
<comment type="function">
    <text evidence="6">Converts adenosine-3',5'-bisphosphate (PAP) to AMP.</text>
</comment>
<evidence type="ECO:0000256" key="4">
    <source>
        <dbReference type="ARBA" id="ARBA00022801"/>
    </source>
</evidence>
<dbReference type="GO" id="GO:0050427">
    <property type="term" value="P:3'-phosphoadenosine 5'-phosphosulfate metabolic process"/>
    <property type="evidence" value="ECO:0007669"/>
    <property type="project" value="TreeGrafter"/>
</dbReference>
<protein>
    <recommendedName>
        <fullName evidence="6">3'(2'),5'-bisphosphate nucleotidase CysQ</fullName>
        <ecNumber evidence="6">3.1.3.7</ecNumber>
    </recommendedName>
    <alternativeName>
        <fullName evidence="6">3'(2'),5-bisphosphonucleoside 3'(2')-phosphohydrolase</fullName>
    </alternativeName>
    <alternativeName>
        <fullName evidence="6">3'-phosphoadenosine 5'-phosphate phosphatase</fullName>
        <shortName evidence="6">PAP phosphatase</shortName>
    </alternativeName>
</protein>
<keyword evidence="9" id="KW-1185">Reference proteome</keyword>
<dbReference type="PROSITE" id="PS00630">
    <property type="entry name" value="IMP_2"/>
    <property type="match status" value="1"/>
</dbReference>
<evidence type="ECO:0000256" key="1">
    <source>
        <dbReference type="ARBA" id="ARBA00005289"/>
    </source>
</evidence>
<dbReference type="CDD" id="cd01638">
    <property type="entry name" value="CysQ"/>
    <property type="match status" value="1"/>
</dbReference>
<dbReference type="GO" id="GO:0000287">
    <property type="term" value="F:magnesium ion binding"/>
    <property type="evidence" value="ECO:0007669"/>
    <property type="project" value="UniProtKB-UniRule"/>
</dbReference>
<dbReference type="NCBIfam" id="TIGR01331">
    <property type="entry name" value="bisphos_cysQ"/>
    <property type="match status" value="1"/>
</dbReference>
<feature type="binding site" evidence="6">
    <location>
        <position position="96"/>
    </location>
    <ligand>
        <name>Mg(2+)</name>
        <dbReference type="ChEBI" id="CHEBI:18420"/>
        <label>1</label>
    </ligand>
</feature>
<dbReference type="GO" id="GO:0000103">
    <property type="term" value="P:sulfate assimilation"/>
    <property type="evidence" value="ECO:0007669"/>
    <property type="project" value="TreeGrafter"/>
</dbReference>
<feature type="binding site" evidence="7">
    <location>
        <position position="96"/>
    </location>
    <ligand>
        <name>Mg(2+)</name>
        <dbReference type="ChEBI" id="CHEBI:18420"/>
        <label>1</label>
        <note>catalytic</note>
    </ligand>
</feature>
<comment type="catalytic activity">
    <reaction evidence="6">
        <text>adenosine 3',5'-bisphosphate + H2O = AMP + phosphate</text>
        <dbReference type="Rhea" id="RHEA:10040"/>
        <dbReference type="ChEBI" id="CHEBI:15377"/>
        <dbReference type="ChEBI" id="CHEBI:43474"/>
        <dbReference type="ChEBI" id="CHEBI:58343"/>
        <dbReference type="ChEBI" id="CHEBI:456215"/>
        <dbReference type="EC" id="3.1.3.7"/>
    </reaction>
</comment>
<dbReference type="Proteomes" id="UP000323708">
    <property type="component" value="Unassembled WGS sequence"/>
</dbReference>
<keyword evidence="5 6" id="KW-0472">Membrane</keyword>
<evidence type="ECO:0000313" key="8">
    <source>
        <dbReference type="EMBL" id="KAA1188824.1"/>
    </source>
</evidence>
<dbReference type="InterPro" id="IPR000760">
    <property type="entry name" value="Inositol_monophosphatase-like"/>
</dbReference>
<dbReference type="GO" id="GO:0046854">
    <property type="term" value="P:phosphatidylinositol phosphate biosynthetic process"/>
    <property type="evidence" value="ECO:0007669"/>
    <property type="project" value="InterPro"/>
</dbReference>
<keyword evidence="3 6" id="KW-0997">Cell inner membrane</keyword>
<proteinExistence type="inferred from homology"/>
<feature type="binding site" evidence="6">
    <location>
        <position position="97"/>
    </location>
    <ligand>
        <name>Mg(2+)</name>
        <dbReference type="ChEBI" id="CHEBI:18420"/>
        <label>2</label>
    </ligand>
</feature>
<dbReference type="Gene3D" id="3.40.190.80">
    <property type="match status" value="1"/>
</dbReference>
<feature type="binding site" evidence="7">
    <location>
        <position position="94"/>
    </location>
    <ligand>
        <name>Mg(2+)</name>
        <dbReference type="ChEBI" id="CHEBI:18420"/>
        <label>1</label>
        <note>catalytic</note>
    </ligand>
</feature>
<name>A0A5B0WP20_9GAMM</name>
<comment type="caution">
    <text evidence="8">The sequence shown here is derived from an EMBL/GenBank/DDBJ whole genome shotgun (WGS) entry which is preliminary data.</text>
</comment>
<keyword evidence="6 7" id="KW-0479">Metal-binding</keyword>
<evidence type="ECO:0000256" key="2">
    <source>
        <dbReference type="ARBA" id="ARBA00022475"/>
    </source>
</evidence>
<keyword evidence="6 7" id="KW-0460">Magnesium</keyword>
<evidence type="ECO:0000256" key="7">
    <source>
        <dbReference type="PIRSR" id="PIRSR600760-2"/>
    </source>
</evidence>
<dbReference type="HAMAP" id="MF_02095">
    <property type="entry name" value="CysQ"/>
    <property type="match status" value="1"/>
</dbReference>
<comment type="cofactor">
    <cofactor evidence="6 7">
        <name>Mg(2+)</name>
        <dbReference type="ChEBI" id="CHEBI:18420"/>
    </cofactor>
</comment>